<accession>A0A1Q2KV95</accession>
<dbReference type="InterPro" id="IPR001182">
    <property type="entry name" value="FtsW/RodA"/>
</dbReference>
<dbReference type="PANTHER" id="PTHR30474:SF1">
    <property type="entry name" value="PEPTIDOGLYCAN GLYCOSYLTRANSFERASE MRDB"/>
    <property type="match status" value="1"/>
</dbReference>
<evidence type="ECO:0000256" key="4">
    <source>
        <dbReference type="ARBA" id="ARBA00022989"/>
    </source>
</evidence>
<keyword evidence="5 6" id="KW-0472">Membrane</keyword>
<dbReference type="KEGG" id="pmar:B0X71_02650"/>
<feature type="transmembrane region" description="Helical" evidence="6">
    <location>
        <begin position="49"/>
        <end position="69"/>
    </location>
</feature>
<evidence type="ECO:0000313" key="7">
    <source>
        <dbReference type="EMBL" id="AQQ52130.1"/>
    </source>
</evidence>
<dbReference type="GO" id="GO:0015648">
    <property type="term" value="F:lipid-linked peptidoglycan transporter activity"/>
    <property type="evidence" value="ECO:0007669"/>
    <property type="project" value="TreeGrafter"/>
</dbReference>
<keyword evidence="3" id="KW-0133">Cell shape</keyword>
<dbReference type="OrthoDB" id="9768187at2"/>
<dbReference type="GO" id="GO:0032153">
    <property type="term" value="C:cell division site"/>
    <property type="evidence" value="ECO:0007669"/>
    <property type="project" value="TreeGrafter"/>
</dbReference>
<feature type="transmembrane region" description="Helical" evidence="6">
    <location>
        <begin position="196"/>
        <end position="215"/>
    </location>
</feature>
<name>A0A1Q2KV95_9BACL</name>
<evidence type="ECO:0000256" key="6">
    <source>
        <dbReference type="SAM" id="Phobius"/>
    </source>
</evidence>
<sequence>MQSNKSFTERIDWPLAFLLVLFLAVSLTAIASAQTSGQYVRNFVPYQAAWYLIGLGIAATVMVISAAFYKKAAYYLYGVGILLLFLLMIAPNGPGQIAAPVNGAQAWFRTPVANLQPAELMKTVYILALARLITLHHAAQPLPTIRTDARLLGKIGLLLLVPLALILQQPDLGTALVFIAITVGIVIVAGVSWRLIVPIFGGTALIGAALLWMAVNMQKFLSDFLGLQPYMFARVYTWLDPYAYADNEGYNLVNALKAIGSGELFGKGFMDREVYVPENHTDFIFTVIAEEFGFIGASAVIILFFMLIYRLAWIALDMKDVFSTYVCAGIISMITFHVFQNIGMTIQLVPITGIPLPFISYGGSSLMGNMLAIGVVFSLRFHQQRNRLKDTDFSS</sequence>
<dbReference type="EMBL" id="CP019640">
    <property type="protein sequence ID" value="AQQ52130.1"/>
    <property type="molecule type" value="Genomic_DNA"/>
</dbReference>
<dbReference type="GO" id="GO:0005886">
    <property type="term" value="C:plasma membrane"/>
    <property type="evidence" value="ECO:0007669"/>
    <property type="project" value="TreeGrafter"/>
</dbReference>
<protein>
    <submittedName>
        <fullName evidence="7">Rod shape-determining protein RodA</fullName>
    </submittedName>
</protein>
<keyword evidence="4 6" id="KW-1133">Transmembrane helix</keyword>
<dbReference type="Proteomes" id="UP000188184">
    <property type="component" value="Chromosome"/>
</dbReference>
<reference evidence="7 8" key="1">
    <citation type="submission" date="2017-02" db="EMBL/GenBank/DDBJ databases">
        <title>The complete genomic sequence of a novel cold adapted crude oil-degrading bacterium Planococcus qaidamina Y42.</title>
        <authorList>
            <person name="Yang R."/>
        </authorList>
    </citation>
    <scope>NUCLEOTIDE SEQUENCE [LARGE SCALE GENOMIC DNA]</scope>
    <source>
        <strain evidence="7 8">Y42</strain>
    </source>
</reference>
<proteinExistence type="predicted"/>
<keyword evidence="8" id="KW-1185">Reference proteome</keyword>
<evidence type="ECO:0000256" key="2">
    <source>
        <dbReference type="ARBA" id="ARBA00022692"/>
    </source>
</evidence>
<gene>
    <name evidence="7" type="ORF">B0X71_02650</name>
</gene>
<evidence type="ECO:0000256" key="1">
    <source>
        <dbReference type="ARBA" id="ARBA00004141"/>
    </source>
</evidence>
<feature type="transmembrane region" description="Helical" evidence="6">
    <location>
        <begin position="359"/>
        <end position="379"/>
    </location>
</feature>
<dbReference type="GO" id="GO:0051301">
    <property type="term" value="P:cell division"/>
    <property type="evidence" value="ECO:0007669"/>
    <property type="project" value="InterPro"/>
</dbReference>
<feature type="transmembrane region" description="Helical" evidence="6">
    <location>
        <begin position="321"/>
        <end position="339"/>
    </location>
</feature>
<organism evidence="7 8">
    <name type="scientific">Planococcus lenghuensis</name>
    <dbReference type="NCBI Taxonomy" id="2213202"/>
    <lineage>
        <taxon>Bacteria</taxon>
        <taxon>Bacillati</taxon>
        <taxon>Bacillota</taxon>
        <taxon>Bacilli</taxon>
        <taxon>Bacillales</taxon>
        <taxon>Caryophanaceae</taxon>
        <taxon>Planococcus</taxon>
    </lineage>
</organism>
<feature type="transmembrane region" description="Helical" evidence="6">
    <location>
        <begin position="173"/>
        <end position="191"/>
    </location>
</feature>
<feature type="transmembrane region" description="Helical" evidence="6">
    <location>
        <begin position="283"/>
        <end position="309"/>
    </location>
</feature>
<dbReference type="RefSeq" id="WP_077588002.1">
    <property type="nucleotide sequence ID" value="NZ_CP019640.1"/>
</dbReference>
<dbReference type="PANTHER" id="PTHR30474">
    <property type="entry name" value="CELL CYCLE PROTEIN"/>
    <property type="match status" value="1"/>
</dbReference>
<evidence type="ECO:0000256" key="5">
    <source>
        <dbReference type="ARBA" id="ARBA00023136"/>
    </source>
</evidence>
<dbReference type="GO" id="GO:0008360">
    <property type="term" value="P:regulation of cell shape"/>
    <property type="evidence" value="ECO:0007669"/>
    <property type="project" value="UniProtKB-KW"/>
</dbReference>
<feature type="transmembrane region" description="Helical" evidence="6">
    <location>
        <begin position="74"/>
        <end position="91"/>
    </location>
</feature>
<dbReference type="Pfam" id="PF01098">
    <property type="entry name" value="FTSW_RODA_SPOVE"/>
    <property type="match status" value="1"/>
</dbReference>
<evidence type="ECO:0000256" key="3">
    <source>
        <dbReference type="ARBA" id="ARBA00022960"/>
    </source>
</evidence>
<comment type="subcellular location">
    <subcellularLocation>
        <location evidence="1">Membrane</location>
        <topology evidence="1">Multi-pass membrane protein</topology>
    </subcellularLocation>
</comment>
<evidence type="ECO:0000313" key="8">
    <source>
        <dbReference type="Proteomes" id="UP000188184"/>
    </source>
</evidence>
<keyword evidence="2 6" id="KW-0812">Transmembrane</keyword>
<dbReference type="AlphaFoldDB" id="A0A1Q2KV95"/>